<dbReference type="EMBL" id="DXDC01000134">
    <property type="protein sequence ID" value="HIY65551.1"/>
    <property type="molecule type" value="Genomic_DNA"/>
</dbReference>
<dbReference type="SUPFAM" id="SSF51679">
    <property type="entry name" value="Bacterial luciferase-like"/>
    <property type="match status" value="1"/>
</dbReference>
<proteinExistence type="predicted"/>
<dbReference type="Gene3D" id="3.20.20.30">
    <property type="entry name" value="Luciferase-like domain"/>
    <property type="match status" value="1"/>
</dbReference>
<keyword evidence="1" id="KW-0560">Oxidoreductase</keyword>
<feature type="compositionally biased region" description="Polar residues" evidence="3">
    <location>
        <begin position="20"/>
        <end position="32"/>
    </location>
</feature>
<evidence type="ECO:0000313" key="6">
    <source>
        <dbReference type="Proteomes" id="UP000824005"/>
    </source>
</evidence>
<dbReference type="Proteomes" id="UP000824005">
    <property type="component" value="Unassembled WGS sequence"/>
</dbReference>
<dbReference type="PANTHER" id="PTHR30137:SF8">
    <property type="entry name" value="BLR5498 PROTEIN"/>
    <property type="match status" value="1"/>
</dbReference>
<dbReference type="Pfam" id="PF00296">
    <property type="entry name" value="Bac_luciferase"/>
    <property type="match status" value="1"/>
</dbReference>
<dbReference type="GO" id="GO:0004497">
    <property type="term" value="F:monooxygenase activity"/>
    <property type="evidence" value="ECO:0007669"/>
    <property type="project" value="UniProtKB-KW"/>
</dbReference>
<dbReference type="GO" id="GO:0005829">
    <property type="term" value="C:cytosol"/>
    <property type="evidence" value="ECO:0007669"/>
    <property type="project" value="TreeGrafter"/>
</dbReference>
<dbReference type="InterPro" id="IPR036661">
    <property type="entry name" value="Luciferase-like_sf"/>
</dbReference>
<protein>
    <submittedName>
        <fullName evidence="5">LLM class flavin-dependent oxidoreductase</fullName>
    </submittedName>
</protein>
<reference evidence="5" key="2">
    <citation type="submission" date="2021-04" db="EMBL/GenBank/DDBJ databases">
        <authorList>
            <person name="Gilroy R."/>
        </authorList>
    </citation>
    <scope>NUCLEOTIDE SEQUENCE</scope>
    <source>
        <strain evidence="5">ChiGjej1B1-98</strain>
    </source>
</reference>
<reference evidence="5" key="1">
    <citation type="journal article" date="2021" name="PeerJ">
        <title>Extensive microbial diversity within the chicken gut microbiome revealed by metagenomics and culture.</title>
        <authorList>
            <person name="Gilroy R."/>
            <person name="Ravi A."/>
            <person name="Getino M."/>
            <person name="Pursley I."/>
            <person name="Horton D.L."/>
            <person name="Alikhan N.F."/>
            <person name="Baker D."/>
            <person name="Gharbi K."/>
            <person name="Hall N."/>
            <person name="Watson M."/>
            <person name="Adriaenssens E.M."/>
            <person name="Foster-Nyarko E."/>
            <person name="Jarju S."/>
            <person name="Secka A."/>
            <person name="Antonio M."/>
            <person name="Oren A."/>
            <person name="Chaudhuri R.R."/>
            <person name="La Ragione R."/>
            <person name="Hildebrand F."/>
            <person name="Pallen M.J."/>
        </authorList>
    </citation>
    <scope>NUCLEOTIDE SEQUENCE</scope>
    <source>
        <strain evidence="5">ChiGjej1B1-98</strain>
    </source>
</reference>
<name>A0A9D2C7Z1_9MICO</name>
<dbReference type="InterPro" id="IPR011251">
    <property type="entry name" value="Luciferase-like_dom"/>
</dbReference>
<evidence type="ECO:0000313" key="5">
    <source>
        <dbReference type="EMBL" id="HIY65551.1"/>
    </source>
</evidence>
<dbReference type="AlphaFoldDB" id="A0A9D2C7Z1"/>
<accession>A0A9D2C7Z1</accession>
<keyword evidence="2" id="KW-0503">Monooxygenase</keyword>
<comment type="caution">
    <text evidence="5">The sequence shown here is derived from an EMBL/GenBank/DDBJ whole genome shotgun (WGS) entry which is preliminary data.</text>
</comment>
<evidence type="ECO:0000259" key="4">
    <source>
        <dbReference type="Pfam" id="PF00296"/>
    </source>
</evidence>
<evidence type="ECO:0000256" key="2">
    <source>
        <dbReference type="ARBA" id="ARBA00023033"/>
    </source>
</evidence>
<feature type="region of interest" description="Disordered" evidence="3">
    <location>
        <begin position="1"/>
        <end position="32"/>
    </location>
</feature>
<dbReference type="InterPro" id="IPR050766">
    <property type="entry name" value="Bact_Lucif_Oxidored"/>
</dbReference>
<feature type="domain" description="Luciferase-like" evidence="4">
    <location>
        <begin position="27"/>
        <end position="305"/>
    </location>
</feature>
<gene>
    <name evidence="5" type="ORF">H9830_04670</name>
</gene>
<evidence type="ECO:0000256" key="1">
    <source>
        <dbReference type="ARBA" id="ARBA00023002"/>
    </source>
</evidence>
<organism evidence="5 6">
    <name type="scientific">Candidatus Agrococcus pullicola</name>
    <dbReference type="NCBI Taxonomy" id="2838429"/>
    <lineage>
        <taxon>Bacteria</taxon>
        <taxon>Bacillati</taxon>
        <taxon>Actinomycetota</taxon>
        <taxon>Actinomycetes</taxon>
        <taxon>Micrococcales</taxon>
        <taxon>Microbacteriaceae</taxon>
        <taxon>Agrococcus</taxon>
    </lineage>
</organism>
<sequence>MSGQQQDDAGISLGLDSFGDMTSQPDGSPTHSAQVIRDHVGHAVLADSVGVDAISFGEHHRRDFAISAPDMVLAGAATVTERITLGTAVTVLSSDDPIRVMERFATLDAMANGRAEITVGRGSFTESFPLFGYELNDYALLFEEKFDMFARLLEQPETFSWSGQHRKPVEGGVVMPRTEGRLAAWVGVGGSPESVIRSVKQRVPMMLAIIGGPAARFKPYADLYRRAQSETGVDRMPLGVHSPGHVAETDEKAHEELRDRWLANRNAIGKERGWPPSTANEFEHEAEHGSLYVGSPETVAKKIAGTVLALDLDRFDLKYSNGPMHDDQLRKSIELYGTEVIPRVRRIVGEARQAI</sequence>
<dbReference type="PANTHER" id="PTHR30137">
    <property type="entry name" value="LUCIFERASE-LIKE MONOOXYGENASE"/>
    <property type="match status" value="1"/>
</dbReference>
<dbReference type="GO" id="GO:0016705">
    <property type="term" value="F:oxidoreductase activity, acting on paired donors, with incorporation or reduction of molecular oxygen"/>
    <property type="evidence" value="ECO:0007669"/>
    <property type="project" value="InterPro"/>
</dbReference>
<evidence type="ECO:0000256" key="3">
    <source>
        <dbReference type="SAM" id="MobiDB-lite"/>
    </source>
</evidence>